<dbReference type="InterPro" id="IPR001708">
    <property type="entry name" value="YidC/ALB3/OXA1/COX18"/>
</dbReference>
<accession>A0A7R9MHV8</accession>
<evidence type="ECO:0000313" key="6">
    <source>
        <dbReference type="EMBL" id="CAD7660542.1"/>
    </source>
</evidence>
<keyword evidence="7" id="KW-1185">Reference proteome</keyword>
<evidence type="ECO:0000313" key="7">
    <source>
        <dbReference type="Proteomes" id="UP000728032"/>
    </source>
</evidence>
<evidence type="ECO:0000256" key="1">
    <source>
        <dbReference type="ARBA" id="ARBA00004141"/>
    </source>
</evidence>
<dbReference type="GO" id="GO:0032977">
    <property type="term" value="F:membrane insertase activity"/>
    <property type="evidence" value="ECO:0007669"/>
    <property type="project" value="InterPro"/>
</dbReference>
<keyword evidence="3 5" id="KW-1133">Transmembrane helix</keyword>
<dbReference type="Proteomes" id="UP000728032">
    <property type="component" value="Unassembled WGS sequence"/>
</dbReference>
<evidence type="ECO:0000256" key="4">
    <source>
        <dbReference type="ARBA" id="ARBA00023136"/>
    </source>
</evidence>
<keyword evidence="2 5" id="KW-0812">Transmembrane</keyword>
<proteinExistence type="predicted"/>
<dbReference type="GO" id="GO:0032979">
    <property type="term" value="P:protein insertion into mitochondrial inner membrane from matrix"/>
    <property type="evidence" value="ECO:0007669"/>
    <property type="project" value="TreeGrafter"/>
</dbReference>
<feature type="transmembrane region" description="Helical" evidence="5">
    <location>
        <begin position="36"/>
        <end position="69"/>
    </location>
</feature>
<evidence type="ECO:0000256" key="2">
    <source>
        <dbReference type="ARBA" id="ARBA00022692"/>
    </source>
</evidence>
<dbReference type="PANTHER" id="PTHR12428">
    <property type="entry name" value="OXA1"/>
    <property type="match status" value="1"/>
</dbReference>
<dbReference type="GO" id="GO:0005743">
    <property type="term" value="C:mitochondrial inner membrane"/>
    <property type="evidence" value="ECO:0007669"/>
    <property type="project" value="TreeGrafter"/>
</dbReference>
<dbReference type="GO" id="GO:0033617">
    <property type="term" value="P:mitochondrial respiratory chain complex IV assembly"/>
    <property type="evidence" value="ECO:0007669"/>
    <property type="project" value="TreeGrafter"/>
</dbReference>
<dbReference type="PANTHER" id="PTHR12428:SF65">
    <property type="entry name" value="CYTOCHROME C OXIDASE ASSEMBLY PROTEIN COX18, MITOCHONDRIAL"/>
    <property type="match status" value="1"/>
</dbReference>
<comment type="subcellular location">
    <subcellularLocation>
        <location evidence="1">Membrane</location>
        <topology evidence="1">Multi-pass membrane protein</topology>
    </subcellularLocation>
</comment>
<dbReference type="EMBL" id="OC935392">
    <property type="protein sequence ID" value="CAD7660542.1"/>
    <property type="molecule type" value="Genomic_DNA"/>
</dbReference>
<evidence type="ECO:0000256" key="5">
    <source>
        <dbReference type="SAM" id="Phobius"/>
    </source>
</evidence>
<keyword evidence="4 5" id="KW-0472">Membrane</keyword>
<name>A0A7R9MHV8_9ACAR</name>
<sequence>MSFMYPIADHNSQLIHSQLSTEGILWFSNLTLSDPYLVLPFLTAVVNLTIVQVIVSQLMDKLFASLFLHSNERLRKMETKTKMHAILTNAARGLSVALIPIGLVMPASVCWYWFVSSTMGLCQTWVLHSKAFRQHIGIQSTHTNN</sequence>
<reference evidence="6" key="1">
    <citation type="submission" date="2020-11" db="EMBL/GenBank/DDBJ databases">
        <authorList>
            <person name="Tran Van P."/>
        </authorList>
    </citation>
    <scope>NUCLEOTIDE SEQUENCE</scope>
</reference>
<gene>
    <name evidence="6" type="ORF">ONB1V03_LOCUS17108</name>
</gene>
<feature type="transmembrane region" description="Helical" evidence="5">
    <location>
        <begin position="90"/>
        <end position="114"/>
    </location>
</feature>
<evidence type="ECO:0000256" key="3">
    <source>
        <dbReference type="ARBA" id="ARBA00022989"/>
    </source>
</evidence>
<dbReference type="EMBL" id="CAJPVJ010020567">
    <property type="protein sequence ID" value="CAG2177680.1"/>
    <property type="molecule type" value="Genomic_DNA"/>
</dbReference>
<dbReference type="AlphaFoldDB" id="A0A7R9MHV8"/>
<organism evidence="6">
    <name type="scientific">Oppiella nova</name>
    <dbReference type="NCBI Taxonomy" id="334625"/>
    <lineage>
        <taxon>Eukaryota</taxon>
        <taxon>Metazoa</taxon>
        <taxon>Ecdysozoa</taxon>
        <taxon>Arthropoda</taxon>
        <taxon>Chelicerata</taxon>
        <taxon>Arachnida</taxon>
        <taxon>Acari</taxon>
        <taxon>Acariformes</taxon>
        <taxon>Sarcoptiformes</taxon>
        <taxon>Oribatida</taxon>
        <taxon>Brachypylina</taxon>
        <taxon>Oppioidea</taxon>
        <taxon>Oppiidae</taxon>
        <taxon>Oppiella</taxon>
    </lineage>
</organism>
<dbReference type="OrthoDB" id="2148490at2759"/>
<protein>
    <submittedName>
        <fullName evidence="6">Uncharacterized protein</fullName>
    </submittedName>
</protein>